<keyword evidence="4" id="KW-1185">Reference proteome</keyword>
<dbReference type="RefSeq" id="WP_129118831.1">
    <property type="nucleotide sequence ID" value="NZ_BSUI01000010.1"/>
</dbReference>
<dbReference type="Proteomes" id="UP000308000">
    <property type="component" value="Unassembled WGS sequence"/>
</dbReference>
<evidence type="ECO:0000313" key="2">
    <source>
        <dbReference type="EMBL" id="TLK22160.1"/>
    </source>
</evidence>
<evidence type="ECO:0000313" key="3">
    <source>
        <dbReference type="Proteomes" id="UP000308000"/>
    </source>
</evidence>
<evidence type="ECO:0000313" key="4">
    <source>
        <dbReference type="Proteomes" id="UP000536909"/>
    </source>
</evidence>
<protein>
    <submittedName>
        <fullName evidence="2">Uncharacterized protein</fullName>
    </submittedName>
</protein>
<dbReference type="EMBL" id="VBRC01000018">
    <property type="protein sequence ID" value="TLK22160.1"/>
    <property type="molecule type" value="Genomic_DNA"/>
</dbReference>
<gene>
    <name evidence="2" type="ORF">FCS05_18065</name>
    <name evidence="1" type="ORF">HNQ10_002106</name>
</gene>
<name>A0AAJ5F213_9DEIO</name>
<reference evidence="2 3" key="1">
    <citation type="submission" date="2019-04" db="EMBL/GenBank/DDBJ databases">
        <title>Deinococcus metalilatus MA1002 mutant No.5.</title>
        <authorList>
            <person name="Park W."/>
            <person name="Park C."/>
        </authorList>
    </citation>
    <scope>NUCLEOTIDE SEQUENCE [LARGE SCALE GENOMIC DNA]</scope>
    <source>
        <strain evidence="2 3">MA1002-m5</strain>
    </source>
</reference>
<reference evidence="1 4" key="2">
    <citation type="submission" date="2020-08" db="EMBL/GenBank/DDBJ databases">
        <title>Genomic Encyclopedia of Type Strains, Phase IV (KMG-IV): sequencing the most valuable type-strain genomes for metagenomic binning, comparative biology and taxonomic classification.</title>
        <authorList>
            <person name="Goeker M."/>
        </authorList>
    </citation>
    <scope>NUCLEOTIDE SEQUENCE [LARGE SCALE GENOMIC DNA]</scope>
    <source>
        <strain evidence="1 4">DSM 105434</strain>
    </source>
</reference>
<organism evidence="2 3">
    <name type="scientific">Deinococcus metallilatus</name>
    <dbReference type="NCBI Taxonomy" id="1211322"/>
    <lineage>
        <taxon>Bacteria</taxon>
        <taxon>Thermotogati</taxon>
        <taxon>Deinococcota</taxon>
        <taxon>Deinococci</taxon>
        <taxon>Deinococcales</taxon>
        <taxon>Deinococcaceae</taxon>
        <taxon>Deinococcus</taxon>
    </lineage>
</organism>
<comment type="caution">
    <text evidence="2">The sequence shown here is derived from an EMBL/GenBank/DDBJ whole genome shotgun (WGS) entry which is preliminary data.</text>
</comment>
<dbReference type="EMBL" id="JACHFV010000006">
    <property type="protein sequence ID" value="MBB5295280.1"/>
    <property type="molecule type" value="Genomic_DNA"/>
</dbReference>
<dbReference type="AlphaFoldDB" id="A0AAJ5F213"/>
<dbReference type="Proteomes" id="UP000536909">
    <property type="component" value="Unassembled WGS sequence"/>
</dbReference>
<proteinExistence type="predicted"/>
<sequence length="100" mass="11104">MTARLNLQDALTAFRAAFTYDHPEGVTVTPRMEGGILRVEVRTQDVNTLRGFDVVAEPLESEERDALQLGEDIARVVEQELMYGQLPAAGEDGAFRRIVV</sequence>
<evidence type="ECO:0000313" key="1">
    <source>
        <dbReference type="EMBL" id="MBB5295280.1"/>
    </source>
</evidence>
<accession>A0AAJ5F213</accession>